<name>R7SDJ9_CONPW</name>
<dbReference type="RefSeq" id="XP_007775857.1">
    <property type="nucleotide sequence ID" value="XM_007777667.1"/>
</dbReference>
<protein>
    <submittedName>
        <fullName evidence="1">Uncharacterized protein</fullName>
    </submittedName>
</protein>
<evidence type="ECO:0000313" key="1">
    <source>
        <dbReference type="EMBL" id="EIW73955.1"/>
    </source>
</evidence>
<dbReference type="Proteomes" id="UP000053558">
    <property type="component" value="Unassembled WGS sequence"/>
</dbReference>
<sequence length="136" mass="14413">MRHRSSSDTILQTPLALEESPYPSLSLPLHLLPRRVHIHIPVQSESSVLANDAVRTREIREQVAPAIRWDIGRDAEEDVTAVDGITGEVDDAAVGQACDLDAIGCPPGLRPASVARAVLGQGVVTAVLALVNSEGP</sequence>
<dbReference type="AlphaFoldDB" id="R7SDJ9"/>
<accession>R7SDJ9</accession>
<proteinExistence type="predicted"/>
<dbReference type="KEGG" id="cput:CONPUDRAFT_78392"/>
<organism evidence="1 2">
    <name type="scientific">Coniophora puteana (strain RWD-64-598)</name>
    <name type="common">Brown rot fungus</name>
    <dbReference type="NCBI Taxonomy" id="741705"/>
    <lineage>
        <taxon>Eukaryota</taxon>
        <taxon>Fungi</taxon>
        <taxon>Dikarya</taxon>
        <taxon>Basidiomycota</taxon>
        <taxon>Agaricomycotina</taxon>
        <taxon>Agaricomycetes</taxon>
        <taxon>Agaricomycetidae</taxon>
        <taxon>Boletales</taxon>
        <taxon>Coniophorineae</taxon>
        <taxon>Coniophoraceae</taxon>
        <taxon>Coniophora</taxon>
    </lineage>
</organism>
<dbReference type="EMBL" id="JH711597">
    <property type="protein sequence ID" value="EIW73955.1"/>
    <property type="molecule type" value="Genomic_DNA"/>
</dbReference>
<dbReference type="GeneID" id="19209750"/>
<reference evidence="2" key="1">
    <citation type="journal article" date="2012" name="Science">
        <title>The Paleozoic origin of enzymatic lignin decomposition reconstructed from 31 fungal genomes.</title>
        <authorList>
            <person name="Floudas D."/>
            <person name="Binder M."/>
            <person name="Riley R."/>
            <person name="Barry K."/>
            <person name="Blanchette R.A."/>
            <person name="Henrissat B."/>
            <person name="Martinez A.T."/>
            <person name="Otillar R."/>
            <person name="Spatafora J.W."/>
            <person name="Yadav J.S."/>
            <person name="Aerts A."/>
            <person name="Benoit I."/>
            <person name="Boyd A."/>
            <person name="Carlson A."/>
            <person name="Copeland A."/>
            <person name="Coutinho P.M."/>
            <person name="de Vries R.P."/>
            <person name="Ferreira P."/>
            <person name="Findley K."/>
            <person name="Foster B."/>
            <person name="Gaskell J."/>
            <person name="Glotzer D."/>
            <person name="Gorecki P."/>
            <person name="Heitman J."/>
            <person name="Hesse C."/>
            <person name="Hori C."/>
            <person name="Igarashi K."/>
            <person name="Jurgens J.A."/>
            <person name="Kallen N."/>
            <person name="Kersten P."/>
            <person name="Kohler A."/>
            <person name="Kuees U."/>
            <person name="Kumar T.K.A."/>
            <person name="Kuo A."/>
            <person name="LaButti K."/>
            <person name="Larrondo L.F."/>
            <person name="Lindquist E."/>
            <person name="Ling A."/>
            <person name="Lombard V."/>
            <person name="Lucas S."/>
            <person name="Lundell T."/>
            <person name="Martin R."/>
            <person name="McLaughlin D.J."/>
            <person name="Morgenstern I."/>
            <person name="Morin E."/>
            <person name="Murat C."/>
            <person name="Nagy L.G."/>
            <person name="Nolan M."/>
            <person name="Ohm R.A."/>
            <person name="Patyshakuliyeva A."/>
            <person name="Rokas A."/>
            <person name="Ruiz-Duenas F.J."/>
            <person name="Sabat G."/>
            <person name="Salamov A."/>
            <person name="Samejima M."/>
            <person name="Schmutz J."/>
            <person name="Slot J.C."/>
            <person name="St John F."/>
            <person name="Stenlid J."/>
            <person name="Sun H."/>
            <person name="Sun S."/>
            <person name="Syed K."/>
            <person name="Tsang A."/>
            <person name="Wiebenga A."/>
            <person name="Young D."/>
            <person name="Pisabarro A."/>
            <person name="Eastwood D.C."/>
            <person name="Martin F."/>
            <person name="Cullen D."/>
            <person name="Grigoriev I.V."/>
            <person name="Hibbett D.S."/>
        </authorList>
    </citation>
    <scope>NUCLEOTIDE SEQUENCE [LARGE SCALE GENOMIC DNA]</scope>
    <source>
        <strain evidence="2">RWD-64-598 SS2</strain>
    </source>
</reference>
<gene>
    <name evidence="1" type="ORF">CONPUDRAFT_78392</name>
</gene>
<evidence type="ECO:0000313" key="2">
    <source>
        <dbReference type="Proteomes" id="UP000053558"/>
    </source>
</evidence>
<keyword evidence="2" id="KW-1185">Reference proteome</keyword>